<evidence type="ECO:0000313" key="2">
    <source>
        <dbReference type="Proteomes" id="UP001239213"/>
    </source>
</evidence>
<dbReference type="AlphaFoldDB" id="A0AAI9YD74"/>
<sequence>MLHRNDAPVARPVDRAGLLRAQSCALSPVRSHVRRRETCRREWVTALASPHVSFCYNPRAYRSFLYGRYNSTTCLRPACHFFFPSI</sequence>
<evidence type="ECO:0000313" key="1">
    <source>
        <dbReference type="EMBL" id="KAK1498891.1"/>
    </source>
</evidence>
<proteinExistence type="predicted"/>
<dbReference type="EMBL" id="MPDP01000002">
    <property type="protein sequence ID" value="KAK1498891.1"/>
    <property type="molecule type" value="Genomic_DNA"/>
</dbReference>
<protein>
    <submittedName>
        <fullName evidence="1">Uncharacterized protein</fullName>
    </submittedName>
</protein>
<organism evidence="1 2">
    <name type="scientific">Colletotrichum cuscutae</name>
    <dbReference type="NCBI Taxonomy" id="1209917"/>
    <lineage>
        <taxon>Eukaryota</taxon>
        <taxon>Fungi</taxon>
        <taxon>Dikarya</taxon>
        <taxon>Ascomycota</taxon>
        <taxon>Pezizomycotina</taxon>
        <taxon>Sordariomycetes</taxon>
        <taxon>Hypocreomycetidae</taxon>
        <taxon>Glomerellales</taxon>
        <taxon>Glomerellaceae</taxon>
        <taxon>Colletotrichum</taxon>
        <taxon>Colletotrichum acutatum species complex</taxon>
    </lineage>
</organism>
<reference evidence="1" key="1">
    <citation type="submission" date="2016-11" db="EMBL/GenBank/DDBJ databases">
        <title>The genome sequence of Colletotrichum cuscutae.</title>
        <authorList>
            <person name="Baroncelli R."/>
        </authorList>
    </citation>
    <scope>NUCLEOTIDE SEQUENCE</scope>
    <source>
        <strain evidence="1">IMI 304802</strain>
    </source>
</reference>
<name>A0AAI9YD74_9PEZI</name>
<accession>A0AAI9YD74</accession>
<dbReference type="Proteomes" id="UP001239213">
    <property type="component" value="Unassembled WGS sequence"/>
</dbReference>
<comment type="caution">
    <text evidence="1">The sequence shown here is derived from an EMBL/GenBank/DDBJ whole genome shotgun (WGS) entry which is preliminary data.</text>
</comment>
<gene>
    <name evidence="1" type="ORF">CCUS01_02510</name>
</gene>
<keyword evidence="2" id="KW-1185">Reference proteome</keyword>